<dbReference type="Proteomes" id="UP000565441">
    <property type="component" value="Unassembled WGS sequence"/>
</dbReference>
<dbReference type="InterPro" id="IPR003960">
    <property type="entry name" value="ATPase_AAA_CS"/>
</dbReference>
<dbReference type="GO" id="GO:0006405">
    <property type="term" value="P:RNA export from nucleus"/>
    <property type="evidence" value="ECO:0007669"/>
    <property type="project" value="TreeGrafter"/>
</dbReference>
<dbReference type="InterPro" id="IPR003959">
    <property type="entry name" value="ATPase_AAA_core"/>
</dbReference>
<evidence type="ECO:0000313" key="3">
    <source>
        <dbReference type="EMBL" id="KAF5381746.1"/>
    </source>
</evidence>
<accession>A0A8H5HEP3</accession>
<name>A0A8H5HEP3_9AGAR</name>
<evidence type="ECO:0000313" key="4">
    <source>
        <dbReference type="Proteomes" id="UP000565441"/>
    </source>
</evidence>
<dbReference type="GO" id="GO:0005524">
    <property type="term" value="F:ATP binding"/>
    <property type="evidence" value="ECO:0007669"/>
    <property type="project" value="InterPro"/>
</dbReference>
<dbReference type="PANTHER" id="PTHR31431:SF1">
    <property type="entry name" value="NUCLEOPORIN NUP188"/>
    <property type="match status" value="1"/>
</dbReference>
<organism evidence="3 4">
    <name type="scientific">Tricholomella constricta</name>
    <dbReference type="NCBI Taxonomy" id="117010"/>
    <lineage>
        <taxon>Eukaryota</taxon>
        <taxon>Fungi</taxon>
        <taxon>Dikarya</taxon>
        <taxon>Basidiomycota</taxon>
        <taxon>Agaricomycotina</taxon>
        <taxon>Agaricomycetes</taxon>
        <taxon>Agaricomycetidae</taxon>
        <taxon>Agaricales</taxon>
        <taxon>Tricholomatineae</taxon>
        <taxon>Lyophyllaceae</taxon>
        <taxon>Tricholomella</taxon>
    </lineage>
</organism>
<feature type="domain" description="ATPase AAA-type core" evidence="2">
    <location>
        <begin position="608"/>
        <end position="663"/>
    </location>
</feature>
<proteinExistence type="predicted"/>
<dbReference type="PANTHER" id="PTHR31431">
    <property type="entry name" value="NUCLEOPORIN NUP188 HOMOLOG"/>
    <property type="match status" value="1"/>
</dbReference>
<dbReference type="OrthoDB" id="102511at2759"/>
<gene>
    <name evidence="3" type="ORF">D9615_005645</name>
</gene>
<dbReference type="GO" id="GO:0044611">
    <property type="term" value="C:nuclear pore inner ring"/>
    <property type="evidence" value="ECO:0007669"/>
    <property type="project" value="TreeGrafter"/>
</dbReference>
<evidence type="ECO:0000259" key="2">
    <source>
        <dbReference type="Pfam" id="PF00004"/>
    </source>
</evidence>
<dbReference type="AlphaFoldDB" id="A0A8H5HEP3"/>
<feature type="region of interest" description="Disordered" evidence="1">
    <location>
        <begin position="685"/>
        <end position="718"/>
    </location>
</feature>
<comment type="caution">
    <text evidence="3">The sequence shown here is derived from an EMBL/GenBank/DDBJ whole genome shotgun (WGS) entry which is preliminary data.</text>
</comment>
<dbReference type="PROSITE" id="PS00674">
    <property type="entry name" value="AAA"/>
    <property type="match status" value="1"/>
</dbReference>
<dbReference type="GO" id="GO:0017056">
    <property type="term" value="F:structural constituent of nuclear pore"/>
    <property type="evidence" value="ECO:0007669"/>
    <property type="project" value="InterPro"/>
</dbReference>
<reference evidence="3 4" key="1">
    <citation type="journal article" date="2020" name="ISME J.">
        <title>Uncovering the hidden diversity of litter-decomposition mechanisms in mushroom-forming fungi.</title>
        <authorList>
            <person name="Floudas D."/>
            <person name="Bentzer J."/>
            <person name="Ahren D."/>
            <person name="Johansson T."/>
            <person name="Persson P."/>
            <person name="Tunlid A."/>
        </authorList>
    </citation>
    <scope>NUCLEOTIDE SEQUENCE [LARGE SCALE GENOMIC DNA]</scope>
    <source>
        <strain evidence="3 4">CBS 661.87</strain>
    </source>
</reference>
<dbReference type="InterPro" id="IPR044840">
    <property type="entry name" value="Nup188"/>
</dbReference>
<evidence type="ECO:0000256" key="1">
    <source>
        <dbReference type="SAM" id="MobiDB-lite"/>
    </source>
</evidence>
<dbReference type="SUPFAM" id="SSF52540">
    <property type="entry name" value="P-loop containing nucleoside triphosphate hydrolases"/>
    <property type="match status" value="1"/>
</dbReference>
<keyword evidence="4" id="KW-1185">Reference proteome</keyword>
<dbReference type="InterPro" id="IPR027417">
    <property type="entry name" value="P-loop_NTPase"/>
</dbReference>
<dbReference type="GO" id="GO:0016887">
    <property type="term" value="F:ATP hydrolysis activity"/>
    <property type="evidence" value="ECO:0007669"/>
    <property type="project" value="InterPro"/>
</dbReference>
<dbReference type="Pfam" id="PF00004">
    <property type="entry name" value="AAA"/>
    <property type="match status" value="1"/>
</dbReference>
<feature type="compositionally biased region" description="Low complexity" evidence="1">
    <location>
        <begin position="699"/>
        <end position="718"/>
    </location>
</feature>
<dbReference type="GO" id="GO:0006606">
    <property type="term" value="P:protein import into nucleus"/>
    <property type="evidence" value="ECO:0007669"/>
    <property type="project" value="TreeGrafter"/>
</dbReference>
<protein>
    <recommendedName>
        <fullName evidence="2">ATPase AAA-type core domain-containing protein</fullName>
    </recommendedName>
</protein>
<sequence>MYLCPTQADLTPKLRSYHIRDCQIGASARTSTATDPNAIAFRSVLKGLIIALVELVPVEEFANLEELVDIWISLFGCSESQSISGICAQYWQADWHNDTARRAIFDPLIRLLRSMTASGFLDYDTLSIASHLMINEAESISEEHDVCVSHVFYYTDKLPTFTQVVPLSACSGAHALYEKLDRQRTTEVVYTNIPIKLPGGSTLSTRSMGRSLSDGGDYATTSTVVACSQDLEQVQGVHIRTCSSGEPDGSQVKVIKLEDVGIEPNEGGDGEVVMRCLDLVRSLIQDSPAQAEQLMQALETGEPVVAHTVTESQLTTTILEDALSTADPRTRTQPRPQLIISATSVLSDLLALPNCSNRVWLYIRSTTALFGDERAAGFASGALAAGRATEHYTMTLELLHPVQQLYREAAASVLPDNPRLQQLKEDVLLRAAHFIHMEIWVGMELGDRFEIGRRVTAMYIEVLEHAPPTLEERPFVALSQAVVDVLLFKATSSTITLSCRQYTLTARASGTYMQLDAASRPGLLKEALCARISGGVSVHSPKRAEVDPIDVLALYVKERDAGTVMPVEAPSPSTIIDHVSNQEATVAVFVRIVQHPYDGIRGGRNRRGEQLSDVNALSLSGLLNALDGVAAAEGRLLFATTNHLDRLDPALSRPGRMDVWVEFKNASKWQAEALFRNFFPSTEDDLTEAEAESTSPAPGSSFGHGSSNGSDSRPSSTLWSMSPSFSSSSVASSFLVNTPLVSHPLVAHWRHCPTVPYGSDIDDGEPFGVSNQTYLRPPVEEHILSSQHSAMPLDAVTLGILAKKFADGVPEEEFSVAALQGSDVPCANLLKNKSQPEAAANGVGEWVIAERDMRETTNTTAKIEIEVEIAIPAGHDDDIRRYTSPTTTSPMTSPVIAAADSLAVRASLRRLTRPWTPRGHLVGVVVRHAEGHEKGLQGRPADVPTLEMCEVDEERVPRDHGPAGP</sequence>
<dbReference type="EMBL" id="JAACJP010000010">
    <property type="protein sequence ID" value="KAF5381746.1"/>
    <property type="molecule type" value="Genomic_DNA"/>
</dbReference>
<dbReference type="Gene3D" id="3.40.50.300">
    <property type="entry name" value="P-loop containing nucleotide triphosphate hydrolases"/>
    <property type="match status" value="1"/>
</dbReference>